<evidence type="ECO:0000256" key="2">
    <source>
        <dbReference type="ARBA" id="ARBA00016956"/>
    </source>
</evidence>
<keyword evidence="4 5" id="KW-0648">Protein biosynthesis</keyword>
<dbReference type="InterPro" id="IPR014039">
    <property type="entry name" value="Transl_elong_EFTs/EF1B_dimer"/>
</dbReference>
<proteinExistence type="inferred from homology"/>
<dbReference type="NCBIfam" id="TIGR00116">
    <property type="entry name" value="tsf"/>
    <property type="match status" value="1"/>
</dbReference>
<dbReference type="EMBL" id="DSOK01000108">
    <property type="protein sequence ID" value="HEN14506.1"/>
    <property type="molecule type" value="Genomic_DNA"/>
</dbReference>
<keyword evidence="3 5" id="KW-0251">Elongation factor</keyword>
<protein>
    <recommendedName>
        <fullName evidence="2 5">Elongation factor Ts</fullName>
        <shortName evidence="5">EF-Ts</shortName>
    </recommendedName>
</protein>
<evidence type="ECO:0000256" key="3">
    <source>
        <dbReference type="ARBA" id="ARBA00022768"/>
    </source>
</evidence>
<dbReference type="CDD" id="cd14275">
    <property type="entry name" value="UBA_EF-Ts"/>
    <property type="match status" value="1"/>
</dbReference>
<dbReference type="FunFam" id="1.10.8.10:FF:000001">
    <property type="entry name" value="Elongation factor Ts"/>
    <property type="match status" value="1"/>
</dbReference>
<dbReference type="AlphaFoldDB" id="A0A7C2JX22"/>
<evidence type="ECO:0000256" key="5">
    <source>
        <dbReference type="HAMAP-Rule" id="MF_00050"/>
    </source>
</evidence>
<dbReference type="HAMAP" id="MF_00050">
    <property type="entry name" value="EF_Ts"/>
    <property type="match status" value="1"/>
</dbReference>
<dbReference type="PANTHER" id="PTHR11741">
    <property type="entry name" value="ELONGATION FACTOR TS"/>
    <property type="match status" value="1"/>
</dbReference>
<dbReference type="FunFam" id="1.10.286.20:FF:000001">
    <property type="entry name" value="Elongation factor Ts"/>
    <property type="match status" value="1"/>
</dbReference>
<accession>A0A7C2JX22</accession>
<dbReference type="Gene3D" id="1.10.8.10">
    <property type="entry name" value="DNA helicase RuvA subunit, C-terminal domain"/>
    <property type="match status" value="1"/>
</dbReference>
<dbReference type="Pfam" id="PF00889">
    <property type="entry name" value="EF_TS"/>
    <property type="match status" value="1"/>
</dbReference>
<dbReference type="GO" id="GO:0003746">
    <property type="term" value="F:translation elongation factor activity"/>
    <property type="evidence" value="ECO:0007669"/>
    <property type="project" value="UniProtKB-UniRule"/>
</dbReference>
<dbReference type="PANTHER" id="PTHR11741:SF0">
    <property type="entry name" value="ELONGATION FACTOR TS, MITOCHONDRIAL"/>
    <property type="match status" value="1"/>
</dbReference>
<sequence>MAEITAQAVKELRDLTNLPMMEVKKALIEANGDQKRAVEILRESGKKVQLKRAENATSEGLVRVLVANHGKSAAMIELQCESAPVAKADDFVFLADQCVKQLLTGPGAATPEELLGQTAPDKPGVKLSALLDDVINKIREKMVLARIIKVDGPVGGYAHHDGKTGVLFQATGDKADAPVLRDVAMHIAALRPAVTLPEELPAEAVKAERDRLSQEALASGKPANIVEKIVDGRMKTFYAEQGVLTFQPFAKDDSKTVSQALAESGLKARGFIRWVLGN</sequence>
<dbReference type="SUPFAM" id="SSF54713">
    <property type="entry name" value="Elongation factor Ts (EF-Ts), dimerisation domain"/>
    <property type="match status" value="1"/>
</dbReference>
<comment type="subcellular location">
    <subcellularLocation>
        <location evidence="5">Cytoplasm</location>
    </subcellularLocation>
</comment>
<dbReference type="SUPFAM" id="SSF46934">
    <property type="entry name" value="UBA-like"/>
    <property type="match status" value="1"/>
</dbReference>
<organism evidence="7">
    <name type="scientific">Schlesneria paludicola</name>
    <dbReference type="NCBI Taxonomy" id="360056"/>
    <lineage>
        <taxon>Bacteria</taxon>
        <taxon>Pseudomonadati</taxon>
        <taxon>Planctomycetota</taxon>
        <taxon>Planctomycetia</taxon>
        <taxon>Planctomycetales</taxon>
        <taxon>Planctomycetaceae</taxon>
        <taxon>Schlesneria</taxon>
    </lineage>
</organism>
<evidence type="ECO:0000313" key="7">
    <source>
        <dbReference type="EMBL" id="HEN14506.1"/>
    </source>
</evidence>
<comment type="caution">
    <text evidence="5">Lacks conserved residue(s) required for the propagation of feature annotation.</text>
</comment>
<evidence type="ECO:0000259" key="6">
    <source>
        <dbReference type="Pfam" id="PF00889"/>
    </source>
</evidence>
<evidence type="ECO:0000256" key="1">
    <source>
        <dbReference type="ARBA" id="ARBA00005532"/>
    </source>
</evidence>
<evidence type="ECO:0000256" key="4">
    <source>
        <dbReference type="ARBA" id="ARBA00022917"/>
    </source>
</evidence>
<feature type="domain" description="Translation elongation factor EFTs/EF1B dimerisation" evidence="6">
    <location>
        <begin position="73"/>
        <end position="277"/>
    </location>
</feature>
<comment type="function">
    <text evidence="5">Associates with the EF-Tu.GDP complex and induces the exchange of GDP to GTP. It remains bound to the aminoacyl-tRNA.EF-Tu.GTP complex up to the GTP hydrolysis stage on the ribosome.</text>
</comment>
<gene>
    <name evidence="5 7" type="primary">tsf</name>
    <name evidence="7" type="ORF">ENQ76_03430</name>
</gene>
<name>A0A7C2JX22_9PLAN</name>
<comment type="similarity">
    <text evidence="1 5">Belongs to the EF-Ts family.</text>
</comment>
<reference evidence="7" key="1">
    <citation type="journal article" date="2020" name="mSystems">
        <title>Genome- and Community-Level Interaction Insights into Carbon Utilization and Element Cycling Functions of Hydrothermarchaeota in Hydrothermal Sediment.</title>
        <authorList>
            <person name="Zhou Z."/>
            <person name="Liu Y."/>
            <person name="Xu W."/>
            <person name="Pan J."/>
            <person name="Luo Z.H."/>
            <person name="Li M."/>
        </authorList>
    </citation>
    <scope>NUCLEOTIDE SEQUENCE [LARGE SCALE GENOMIC DNA]</scope>
    <source>
        <strain evidence="7">SpSt-339</strain>
    </source>
</reference>
<dbReference type="GO" id="GO:0005737">
    <property type="term" value="C:cytoplasm"/>
    <property type="evidence" value="ECO:0007669"/>
    <property type="project" value="UniProtKB-SubCell"/>
</dbReference>
<dbReference type="InterPro" id="IPR036402">
    <property type="entry name" value="EF-Ts_dimer_sf"/>
</dbReference>
<comment type="caution">
    <text evidence="7">The sequence shown here is derived from an EMBL/GenBank/DDBJ whole genome shotgun (WGS) entry which is preliminary data.</text>
</comment>
<keyword evidence="5" id="KW-0963">Cytoplasm</keyword>
<dbReference type="InterPro" id="IPR001816">
    <property type="entry name" value="Transl_elong_EFTs/EF1B"/>
</dbReference>
<dbReference type="InterPro" id="IPR009060">
    <property type="entry name" value="UBA-like_sf"/>
</dbReference>
<dbReference type="Gene3D" id="1.10.286.20">
    <property type="match status" value="1"/>
</dbReference>
<dbReference type="Gene3D" id="3.30.479.20">
    <property type="entry name" value="Elongation factor Ts, dimerisation domain"/>
    <property type="match status" value="2"/>
</dbReference>